<dbReference type="InterPro" id="IPR029069">
    <property type="entry name" value="HotDog_dom_sf"/>
</dbReference>
<dbReference type="InterPro" id="IPR006684">
    <property type="entry name" value="YbgC/YbaW"/>
</dbReference>
<proteinExistence type="inferred from homology"/>
<dbReference type="PANTHER" id="PTHR31793:SF27">
    <property type="entry name" value="NOVEL THIOESTERASE SUPERFAMILY DOMAIN AND SAPOSIN A-TYPE DOMAIN CONTAINING PROTEIN (0610012H03RIK)"/>
    <property type="match status" value="1"/>
</dbReference>
<keyword evidence="2" id="KW-0378">Hydrolase</keyword>
<dbReference type="PANTHER" id="PTHR31793">
    <property type="entry name" value="4-HYDROXYBENZOYL-COA THIOESTERASE FAMILY MEMBER"/>
    <property type="match status" value="1"/>
</dbReference>
<dbReference type="EMBL" id="JABASA010000020">
    <property type="protein sequence ID" value="NMD49732.1"/>
    <property type="molecule type" value="Genomic_DNA"/>
</dbReference>
<accession>A0A7X9LF58</accession>
<protein>
    <submittedName>
        <fullName evidence="3">Acyl-CoA thioesterase</fullName>
    </submittedName>
</protein>
<dbReference type="CDD" id="cd00586">
    <property type="entry name" value="4HBT"/>
    <property type="match status" value="1"/>
</dbReference>
<dbReference type="Proteomes" id="UP000532121">
    <property type="component" value="Unassembled WGS sequence"/>
</dbReference>
<evidence type="ECO:0000256" key="2">
    <source>
        <dbReference type="ARBA" id="ARBA00022801"/>
    </source>
</evidence>
<evidence type="ECO:0000313" key="4">
    <source>
        <dbReference type="Proteomes" id="UP000532121"/>
    </source>
</evidence>
<dbReference type="PIRSF" id="PIRSF003230">
    <property type="entry name" value="YbgC"/>
    <property type="match status" value="1"/>
</dbReference>
<dbReference type="NCBIfam" id="TIGR00051">
    <property type="entry name" value="YbgC/FadM family acyl-CoA thioesterase"/>
    <property type="match status" value="1"/>
</dbReference>
<dbReference type="Pfam" id="PF13279">
    <property type="entry name" value="4HBT_2"/>
    <property type="match status" value="1"/>
</dbReference>
<dbReference type="Gene3D" id="3.10.129.10">
    <property type="entry name" value="Hotdog Thioesterase"/>
    <property type="match status" value="1"/>
</dbReference>
<sequence length="136" mass="15731">MTTYKHLVQYYETDRMGITHHSNYIRWMEEARVHFLTEIGWPYDKLEEEGIISPVVSVSCQYLTTSTFADEIAIVITVAKVKAARLVFRYEMTNQKGEAVCQAQSEHSFLAQSGTFVNIKKEYPDFYSKLSELSQS</sequence>
<reference evidence="3 4" key="1">
    <citation type="submission" date="2020-04" db="EMBL/GenBank/DDBJ databases">
        <title>MicrobeNet Type strains.</title>
        <authorList>
            <person name="Nicholson A.C."/>
        </authorList>
    </citation>
    <scope>NUCLEOTIDE SEQUENCE [LARGE SCALE GENOMIC DNA]</scope>
    <source>
        <strain evidence="3 4">DSM 22768</strain>
    </source>
</reference>
<evidence type="ECO:0000313" key="3">
    <source>
        <dbReference type="EMBL" id="NMD49732.1"/>
    </source>
</evidence>
<organism evidence="3 4">
    <name type="scientific">Streptococcus ratti</name>
    <dbReference type="NCBI Taxonomy" id="1341"/>
    <lineage>
        <taxon>Bacteria</taxon>
        <taxon>Bacillati</taxon>
        <taxon>Bacillota</taxon>
        <taxon>Bacilli</taxon>
        <taxon>Lactobacillales</taxon>
        <taxon>Streptococcaceae</taxon>
        <taxon>Streptococcus</taxon>
    </lineage>
</organism>
<dbReference type="SUPFAM" id="SSF54637">
    <property type="entry name" value="Thioesterase/thiol ester dehydrase-isomerase"/>
    <property type="match status" value="1"/>
</dbReference>
<name>A0A7X9LF58_STRRT</name>
<comment type="similarity">
    <text evidence="1">Belongs to the 4-hydroxybenzoyl-CoA thioesterase family.</text>
</comment>
<dbReference type="GO" id="GO:0047617">
    <property type="term" value="F:fatty acyl-CoA hydrolase activity"/>
    <property type="evidence" value="ECO:0007669"/>
    <property type="project" value="TreeGrafter"/>
</dbReference>
<dbReference type="RefSeq" id="WP_193523886.1">
    <property type="nucleotide sequence ID" value="NZ_JABASA010000020.1"/>
</dbReference>
<gene>
    <name evidence="3" type="ORF">HHO37_08680</name>
</gene>
<dbReference type="InterPro" id="IPR050563">
    <property type="entry name" value="4-hydroxybenzoyl-CoA_TE"/>
</dbReference>
<dbReference type="AlphaFoldDB" id="A0A7X9LF58"/>
<comment type="caution">
    <text evidence="3">The sequence shown here is derived from an EMBL/GenBank/DDBJ whole genome shotgun (WGS) entry which is preliminary data.</text>
</comment>
<evidence type="ECO:0000256" key="1">
    <source>
        <dbReference type="ARBA" id="ARBA00005953"/>
    </source>
</evidence>